<sequence length="186" mass="21839">MTRIFVLPYSRNTERSGRLRRGVGGREDKERLHLEAVNNSFFLTSKILNYNIDFFLFRHSDFNAQARKIFANLPTAIFIIPSCLSISLRVFFHFRYSSDGTTRSQLVQLFSLPYDSFSRLLNSCASSASEPKKSWKMVVQKNMTDTRERERKKRARKRSYRRTKRVFLLFSFFSSLSGFCNLLKAT</sequence>
<evidence type="ECO:0008006" key="4">
    <source>
        <dbReference type="Google" id="ProtNLM"/>
    </source>
</evidence>
<dbReference type="EMBL" id="JADYXP020000010">
    <property type="protein sequence ID" value="KAL0115828.1"/>
    <property type="molecule type" value="Genomic_DNA"/>
</dbReference>
<name>A0AAW2FJ31_9HYME</name>
<protein>
    <recommendedName>
        <fullName evidence="4">Transmembrane protein</fullName>
    </recommendedName>
</protein>
<feature type="transmembrane region" description="Helical" evidence="1">
    <location>
        <begin position="166"/>
        <end position="185"/>
    </location>
</feature>
<feature type="transmembrane region" description="Helical" evidence="1">
    <location>
        <begin position="69"/>
        <end position="92"/>
    </location>
</feature>
<gene>
    <name evidence="2" type="ORF">PUN28_011002</name>
</gene>
<organism evidence="2 3">
    <name type="scientific">Cardiocondyla obscurior</name>
    <dbReference type="NCBI Taxonomy" id="286306"/>
    <lineage>
        <taxon>Eukaryota</taxon>
        <taxon>Metazoa</taxon>
        <taxon>Ecdysozoa</taxon>
        <taxon>Arthropoda</taxon>
        <taxon>Hexapoda</taxon>
        <taxon>Insecta</taxon>
        <taxon>Pterygota</taxon>
        <taxon>Neoptera</taxon>
        <taxon>Endopterygota</taxon>
        <taxon>Hymenoptera</taxon>
        <taxon>Apocrita</taxon>
        <taxon>Aculeata</taxon>
        <taxon>Formicoidea</taxon>
        <taxon>Formicidae</taxon>
        <taxon>Myrmicinae</taxon>
        <taxon>Cardiocondyla</taxon>
    </lineage>
</organism>
<reference evidence="2 3" key="1">
    <citation type="submission" date="2023-03" db="EMBL/GenBank/DDBJ databases">
        <title>High recombination rates correlate with genetic variation in Cardiocondyla obscurior ants.</title>
        <authorList>
            <person name="Errbii M."/>
        </authorList>
    </citation>
    <scope>NUCLEOTIDE SEQUENCE [LARGE SCALE GENOMIC DNA]</scope>
    <source>
        <strain evidence="2">Alpha-2009</strain>
        <tissue evidence="2">Whole body</tissue>
    </source>
</reference>
<keyword evidence="1" id="KW-1133">Transmembrane helix</keyword>
<keyword evidence="1" id="KW-0472">Membrane</keyword>
<comment type="caution">
    <text evidence="2">The sequence shown here is derived from an EMBL/GenBank/DDBJ whole genome shotgun (WGS) entry which is preliminary data.</text>
</comment>
<evidence type="ECO:0000313" key="2">
    <source>
        <dbReference type="EMBL" id="KAL0115828.1"/>
    </source>
</evidence>
<keyword evidence="1" id="KW-0812">Transmembrane</keyword>
<proteinExistence type="predicted"/>
<dbReference type="AlphaFoldDB" id="A0AAW2FJ31"/>
<accession>A0AAW2FJ31</accession>
<evidence type="ECO:0000313" key="3">
    <source>
        <dbReference type="Proteomes" id="UP001430953"/>
    </source>
</evidence>
<evidence type="ECO:0000256" key="1">
    <source>
        <dbReference type="SAM" id="Phobius"/>
    </source>
</evidence>
<keyword evidence="3" id="KW-1185">Reference proteome</keyword>
<dbReference type="Proteomes" id="UP001430953">
    <property type="component" value="Unassembled WGS sequence"/>
</dbReference>